<dbReference type="NCBIfam" id="TIGR00191">
    <property type="entry name" value="thrB"/>
    <property type="match status" value="1"/>
</dbReference>
<evidence type="ECO:0000256" key="9">
    <source>
        <dbReference type="ARBA" id="ARBA00022777"/>
    </source>
</evidence>
<dbReference type="SUPFAM" id="SSF54211">
    <property type="entry name" value="Ribosomal protein S5 domain 2-like"/>
    <property type="match status" value="1"/>
</dbReference>
<evidence type="ECO:0000256" key="13">
    <source>
        <dbReference type="HAMAP-Rule" id="MF_00384"/>
    </source>
</evidence>
<feature type="domain" description="GHMP kinase C-terminal" evidence="15">
    <location>
        <begin position="206"/>
        <end position="280"/>
    </location>
</feature>
<dbReference type="AlphaFoldDB" id="A0A0M2T277"/>
<evidence type="ECO:0000256" key="12">
    <source>
        <dbReference type="ARBA" id="ARBA00049954"/>
    </source>
</evidence>
<keyword evidence="8 13" id="KW-0547">Nucleotide-binding</keyword>
<keyword evidence="9 13" id="KW-0418">Kinase</keyword>
<dbReference type="PANTHER" id="PTHR20861">
    <property type="entry name" value="HOMOSERINE/4-DIPHOSPHOCYTIDYL-2-C-METHYL-D-ERYTHRITOL KINASE"/>
    <property type="match status" value="1"/>
</dbReference>
<dbReference type="PROSITE" id="PS00627">
    <property type="entry name" value="GHMP_KINASES_ATP"/>
    <property type="match status" value="1"/>
</dbReference>
<dbReference type="PIRSF" id="PIRSF000676">
    <property type="entry name" value="Homoser_kin"/>
    <property type="match status" value="1"/>
</dbReference>
<keyword evidence="13" id="KW-0963">Cytoplasm</keyword>
<keyword evidence="17" id="KW-1185">Reference proteome</keyword>
<dbReference type="UniPathway" id="UPA00050">
    <property type="reaction ID" value="UER00064"/>
</dbReference>
<evidence type="ECO:0000256" key="8">
    <source>
        <dbReference type="ARBA" id="ARBA00022741"/>
    </source>
</evidence>
<dbReference type="PATRIC" id="fig|1408103.3.peg.823"/>
<sequence>MNTISGGMFTVKVPASSANLGPGFDSIGLAVNLYLSVEAELHSHWDIIPLSEELKRFPRGSEHFIAQIAIRTAKLYGREMPPCRLAVESDIPLARGLGSSAAAIIAGIELASHFCGLQLSRQEKLEIAAGVEGHPDNVGASIYGGLVVGSQLESGIDLTPVHSVEMDLVAVIPEDELLTESSREVLPERIAFSQAVEASAVANQLLAALFTGNWRVAGKMMASDRFHQPYRRRLIPWWDEVEQLALESGAFGTALSGAGPSLLCLAEPGNGKKLAQSLESSLSAMKIVQLEIERSGSYTSIIHQDNKKSPI</sequence>
<protein>
    <recommendedName>
        <fullName evidence="4 13">Homoserine kinase</fullName>
        <shortName evidence="13">HK</shortName>
        <shortName evidence="13">HSK</shortName>
        <ecNumber evidence="3 13">2.7.1.39</ecNumber>
    </recommendedName>
</protein>
<evidence type="ECO:0000256" key="6">
    <source>
        <dbReference type="ARBA" id="ARBA00022679"/>
    </source>
</evidence>
<dbReference type="InterPro" id="IPR000870">
    <property type="entry name" value="Homoserine_kinase"/>
</dbReference>
<name>A0A0M2T277_9BACI</name>
<dbReference type="InterPro" id="IPR014721">
    <property type="entry name" value="Ribsml_uS5_D2-typ_fold_subgr"/>
</dbReference>
<keyword evidence="7 13" id="KW-0791">Threonine biosynthesis</keyword>
<reference evidence="16 17" key="1">
    <citation type="submission" date="2015-04" db="EMBL/GenBank/DDBJ databases">
        <title>Taxonomic description and genome sequence of Bacillus campisalis sp. nov., a novel member of the genus Bacillus isolated from solar saltern.</title>
        <authorList>
            <person name="Mathan Kumar R."/>
            <person name="Kaur G."/>
            <person name="Kumar A."/>
            <person name="Singh N.K."/>
            <person name="Kaur N."/>
            <person name="Kumar N."/>
            <person name="Mayilraj S."/>
        </authorList>
    </citation>
    <scope>NUCLEOTIDE SEQUENCE [LARGE SCALE GENOMIC DNA]</scope>
    <source>
        <strain evidence="16 17">SA2-6</strain>
    </source>
</reference>
<organism evidence="16 17">
    <name type="scientific">Mesobacillus campisalis</name>
    <dbReference type="NCBI Taxonomy" id="1408103"/>
    <lineage>
        <taxon>Bacteria</taxon>
        <taxon>Bacillati</taxon>
        <taxon>Bacillota</taxon>
        <taxon>Bacilli</taxon>
        <taxon>Bacillales</taxon>
        <taxon>Bacillaceae</taxon>
        <taxon>Mesobacillus</taxon>
    </lineage>
</organism>
<keyword evidence="10 13" id="KW-0067">ATP-binding</keyword>
<dbReference type="GO" id="GO:0005524">
    <property type="term" value="F:ATP binding"/>
    <property type="evidence" value="ECO:0007669"/>
    <property type="project" value="UniProtKB-UniRule"/>
</dbReference>
<comment type="subcellular location">
    <subcellularLocation>
        <location evidence="13">Cytoplasm</location>
    </subcellularLocation>
</comment>
<dbReference type="GO" id="GO:0005737">
    <property type="term" value="C:cytoplasm"/>
    <property type="evidence" value="ECO:0007669"/>
    <property type="project" value="UniProtKB-SubCell"/>
</dbReference>
<dbReference type="Proteomes" id="UP000034166">
    <property type="component" value="Unassembled WGS sequence"/>
</dbReference>
<dbReference type="InterPro" id="IPR006204">
    <property type="entry name" value="GHMP_kinase_N_dom"/>
</dbReference>
<comment type="similarity">
    <text evidence="2 13">Belongs to the GHMP kinase family. Homoserine kinase subfamily.</text>
</comment>
<dbReference type="HAMAP" id="MF_00384">
    <property type="entry name" value="Homoser_kinase"/>
    <property type="match status" value="1"/>
</dbReference>
<proteinExistence type="inferred from homology"/>
<evidence type="ECO:0000256" key="4">
    <source>
        <dbReference type="ARBA" id="ARBA00017858"/>
    </source>
</evidence>
<comment type="catalytic activity">
    <reaction evidence="11 13">
        <text>L-homoserine + ATP = O-phospho-L-homoserine + ADP + H(+)</text>
        <dbReference type="Rhea" id="RHEA:13985"/>
        <dbReference type="ChEBI" id="CHEBI:15378"/>
        <dbReference type="ChEBI" id="CHEBI:30616"/>
        <dbReference type="ChEBI" id="CHEBI:57476"/>
        <dbReference type="ChEBI" id="CHEBI:57590"/>
        <dbReference type="ChEBI" id="CHEBI:456216"/>
        <dbReference type="EC" id="2.7.1.39"/>
    </reaction>
</comment>
<dbReference type="OrthoDB" id="9769912at2"/>
<keyword evidence="6 13" id="KW-0808">Transferase</keyword>
<dbReference type="InterPro" id="IPR013750">
    <property type="entry name" value="GHMP_kinase_C_dom"/>
</dbReference>
<comment type="pathway">
    <text evidence="1 13">Amino-acid biosynthesis; L-threonine biosynthesis; L-threonine from L-aspartate: step 4/5.</text>
</comment>
<dbReference type="PANTHER" id="PTHR20861:SF1">
    <property type="entry name" value="HOMOSERINE KINASE"/>
    <property type="match status" value="1"/>
</dbReference>
<dbReference type="Pfam" id="PF08544">
    <property type="entry name" value="GHMP_kinases_C"/>
    <property type="match status" value="1"/>
</dbReference>
<gene>
    <name evidence="13" type="primary">thrB</name>
    <name evidence="16" type="ORF">WQ57_03655</name>
</gene>
<dbReference type="InterPro" id="IPR036554">
    <property type="entry name" value="GHMP_kinase_C_sf"/>
</dbReference>
<dbReference type="InterPro" id="IPR020568">
    <property type="entry name" value="Ribosomal_Su5_D2-typ_SF"/>
</dbReference>
<feature type="domain" description="GHMP kinase N-terminal" evidence="14">
    <location>
        <begin position="70"/>
        <end position="145"/>
    </location>
</feature>
<evidence type="ECO:0000256" key="3">
    <source>
        <dbReference type="ARBA" id="ARBA00012078"/>
    </source>
</evidence>
<feature type="binding site" evidence="13">
    <location>
        <begin position="92"/>
        <end position="102"/>
    </location>
    <ligand>
        <name>ATP</name>
        <dbReference type="ChEBI" id="CHEBI:30616"/>
    </ligand>
</feature>
<dbReference type="GO" id="GO:0004413">
    <property type="term" value="F:homoserine kinase activity"/>
    <property type="evidence" value="ECO:0007669"/>
    <property type="project" value="UniProtKB-UniRule"/>
</dbReference>
<evidence type="ECO:0000313" key="17">
    <source>
        <dbReference type="Proteomes" id="UP000034166"/>
    </source>
</evidence>
<comment type="caution">
    <text evidence="16">The sequence shown here is derived from an EMBL/GenBank/DDBJ whole genome shotgun (WGS) entry which is preliminary data.</text>
</comment>
<evidence type="ECO:0000259" key="15">
    <source>
        <dbReference type="Pfam" id="PF08544"/>
    </source>
</evidence>
<evidence type="ECO:0000256" key="5">
    <source>
        <dbReference type="ARBA" id="ARBA00022605"/>
    </source>
</evidence>
<keyword evidence="5 13" id="KW-0028">Amino-acid biosynthesis</keyword>
<dbReference type="InterPro" id="IPR006203">
    <property type="entry name" value="GHMP_knse_ATP-bd_CS"/>
</dbReference>
<dbReference type="SUPFAM" id="SSF55060">
    <property type="entry name" value="GHMP Kinase, C-terminal domain"/>
    <property type="match status" value="1"/>
</dbReference>
<dbReference type="EMBL" id="LAYY01000003">
    <property type="protein sequence ID" value="KKK39337.1"/>
    <property type="molecule type" value="Genomic_DNA"/>
</dbReference>
<dbReference type="Gene3D" id="3.30.230.10">
    <property type="match status" value="1"/>
</dbReference>
<evidence type="ECO:0000256" key="1">
    <source>
        <dbReference type="ARBA" id="ARBA00005015"/>
    </source>
</evidence>
<evidence type="ECO:0000259" key="14">
    <source>
        <dbReference type="Pfam" id="PF00288"/>
    </source>
</evidence>
<evidence type="ECO:0000256" key="2">
    <source>
        <dbReference type="ARBA" id="ARBA00007370"/>
    </source>
</evidence>
<comment type="function">
    <text evidence="12 13">Catalyzes the ATP-dependent phosphorylation of L-homoserine to L-homoserine phosphate.</text>
</comment>
<accession>A0A0M2T277</accession>
<dbReference type="Gene3D" id="3.30.70.890">
    <property type="entry name" value="GHMP kinase, C-terminal domain"/>
    <property type="match status" value="1"/>
</dbReference>
<dbReference type="GO" id="GO:0009088">
    <property type="term" value="P:threonine biosynthetic process"/>
    <property type="evidence" value="ECO:0007669"/>
    <property type="project" value="UniProtKB-UniRule"/>
</dbReference>
<dbReference type="Pfam" id="PF00288">
    <property type="entry name" value="GHMP_kinases_N"/>
    <property type="match status" value="1"/>
</dbReference>
<dbReference type="RefSeq" id="WP_046522372.1">
    <property type="nucleotide sequence ID" value="NZ_LAYY01000003.1"/>
</dbReference>
<evidence type="ECO:0000256" key="11">
    <source>
        <dbReference type="ARBA" id="ARBA00049375"/>
    </source>
</evidence>
<evidence type="ECO:0000313" key="16">
    <source>
        <dbReference type="EMBL" id="KKK39337.1"/>
    </source>
</evidence>
<dbReference type="PRINTS" id="PR00958">
    <property type="entry name" value="HOMSERKINASE"/>
</dbReference>
<evidence type="ECO:0000256" key="7">
    <source>
        <dbReference type="ARBA" id="ARBA00022697"/>
    </source>
</evidence>
<evidence type="ECO:0000256" key="10">
    <source>
        <dbReference type="ARBA" id="ARBA00022840"/>
    </source>
</evidence>
<dbReference type="EC" id="2.7.1.39" evidence="3 13"/>